<evidence type="ECO:0000313" key="8">
    <source>
        <dbReference type="EMBL" id="EOU16569.1"/>
    </source>
</evidence>
<dbReference type="InterPro" id="IPR045863">
    <property type="entry name" value="CorA_TM1_TM2"/>
</dbReference>
<evidence type="ECO:0000256" key="3">
    <source>
        <dbReference type="ARBA" id="ARBA00022692"/>
    </source>
</evidence>
<keyword evidence="5 6" id="KW-0472">Membrane</keyword>
<accession>A0AAV3IUK8</accession>
<keyword evidence="4 6" id="KW-1133">Transmembrane helix</keyword>
<dbReference type="GO" id="GO:0046873">
    <property type="term" value="F:metal ion transmembrane transporter activity"/>
    <property type="evidence" value="ECO:0007669"/>
    <property type="project" value="InterPro"/>
</dbReference>
<dbReference type="Proteomes" id="UP000014107">
    <property type="component" value="Unassembled WGS sequence"/>
</dbReference>
<evidence type="ECO:0000256" key="1">
    <source>
        <dbReference type="ARBA" id="ARBA00004141"/>
    </source>
</evidence>
<dbReference type="Proteomes" id="UP000014104">
    <property type="component" value="Unassembled WGS sequence"/>
</dbReference>
<dbReference type="Gene3D" id="1.20.58.340">
    <property type="entry name" value="Magnesium transport protein CorA, transmembrane region"/>
    <property type="match status" value="2"/>
</dbReference>
<feature type="transmembrane region" description="Helical" evidence="6">
    <location>
        <begin position="293"/>
        <end position="314"/>
    </location>
</feature>
<dbReference type="PANTHER" id="PTHR47891:SF1">
    <property type="entry name" value="CORA-MAGNESIUM AND COBALT TRANSPORTER"/>
    <property type="match status" value="1"/>
</dbReference>
<evidence type="ECO:0000256" key="6">
    <source>
        <dbReference type="SAM" id="Phobius"/>
    </source>
</evidence>
<evidence type="ECO:0000256" key="4">
    <source>
        <dbReference type="ARBA" id="ARBA00022989"/>
    </source>
</evidence>
<evidence type="ECO:0000313" key="10">
    <source>
        <dbReference type="Proteomes" id="UP000014107"/>
    </source>
</evidence>
<dbReference type="GeneID" id="69567983"/>
<keyword evidence="3 6" id="KW-0812">Transmembrane</keyword>
<dbReference type="RefSeq" id="WP_016180342.1">
    <property type="nucleotide sequence ID" value="NZ_KE136509.1"/>
</dbReference>
<comment type="subcellular location">
    <subcellularLocation>
        <location evidence="1">Membrane</location>
        <topology evidence="1">Multi-pass membrane protein</topology>
    </subcellularLocation>
</comment>
<dbReference type="SUPFAM" id="SSF144083">
    <property type="entry name" value="Magnesium transport protein CorA, transmembrane region"/>
    <property type="match status" value="1"/>
</dbReference>
<dbReference type="InterPro" id="IPR002523">
    <property type="entry name" value="MgTranspt_CorA/ZnTranspt_ZntB"/>
</dbReference>
<gene>
    <name evidence="8" type="ORF">I570_03716</name>
    <name evidence="7" type="ORF">OMU_02452</name>
</gene>
<name>A0AAV3IUK8_ENTAV</name>
<dbReference type="EMBL" id="ASWL01000008">
    <property type="protein sequence ID" value="EOU16569.1"/>
    <property type="molecule type" value="Genomic_DNA"/>
</dbReference>
<dbReference type="Pfam" id="PF01544">
    <property type="entry name" value="CorA"/>
    <property type="match status" value="1"/>
</dbReference>
<dbReference type="GO" id="GO:0016020">
    <property type="term" value="C:membrane"/>
    <property type="evidence" value="ECO:0007669"/>
    <property type="project" value="UniProtKB-SubCell"/>
</dbReference>
<evidence type="ECO:0000313" key="7">
    <source>
        <dbReference type="EMBL" id="EOT45240.1"/>
    </source>
</evidence>
<comment type="similarity">
    <text evidence="2">Belongs to the CorA metal ion transporter (MIT) (TC 1.A.35) family.</text>
</comment>
<dbReference type="InterPro" id="IPR045861">
    <property type="entry name" value="CorA_cytoplasmic_dom"/>
</dbReference>
<proteinExistence type="inferred from homology"/>
<comment type="caution">
    <text evidence="8">The sequence shown here is derived from an EMBL/GenBank/DDBJ whole genome shotgun (WGS) entry which is preliminary data.</text>
</comment>
<organism evidence="8 10">
    <name type="scientific">Enterococcus avium ATCC 14025</name>
    <dbReference type="NCBI Taxonomy" id="1140002"/>
    <lineage>
        <taxon>Bacteria</taxon>
        <taxon>Bacillati</taxon>
        <taxon>Bacillota</taxon>
        <taxon>Bacilli</taxon>
        <taxon>Lactobacillales</taxon>
        <taxon>Enterococcaceae</taxon>
        <taxon>Enterococcus</taxon>
    </lineage>
</organism>
<feature type="transmembrane region" description="Helical" evidence="6">
    <location>
        <begin position="261"/>
        <end position="281"/>
    </location>
</feature>
<evidence type="ECO:0000256" key="5">
    <source>
        <dbReference type="ARBA" id="ARBA00023136"/>
    </source>
</evidence>
<dbReference type="SUPFAM" id="SSF143865">
    <property type="entry name" value="CorA soluble domain-like"/>
    <property type="match status" value="1"/>
</dbReference>
<dbReference type="EMBL" id="AHYV01000023">
    <property type="protein sequence ID" value="EOT45240.1"/>
    <property type="molecule type" value="Genomic_DNA"/>
</dbReference>
<reference evidence="7 9" key="1">
    <citation type="submission" date="2013-03" db="EMBL/GenBank/DDBJ databases">
        <title>The Genome Sequence of Enterococcus avium ATCC_14025 (Illumina only assembly).</title>
        <authorList>
            <consortium name="The Broad Institute Genomics Platform"/>
            <consortium name="The Broad Institute Genome Sequencing Center for Infectious Disease"/>
            <person name="Earl A."/>
            <person name="Russ C."/>
            <person name="Gilmore M."/>
            <person name="Surin D."/>
            <person name="Walker B."/>
            <person name="Young S."/>
            <person name="Zeng Q."/>
            <person name="Gargeya S."/>
            <person name="Fitzgerald M."/>
            <person name="Haas B."/>
            <person name="Abouelleil A."/>
            <person name="Allen A.W."/>
            <person name="Alvarado L."/>
            <person name="Arachchi H.M."/>
            <person name="Berlin A.M."/>
            <person name="Chapman S.B."/>
            <person name="Gainer-Dewar J."/>
            <person name="Goldberg J."/>
            <person name="Griggs A."/>
            <person name="Gujja S."/>
            <person name="Hansen M."/>
            <person name="Howarth C."/>
            <person name="Imamovic A."/>
            <person name="Ireland A."/>
            <person name="Larimer J."/>
            <person name="McCowan C."/>
            <person name="Murphy C."/>
            <person name="Pearson M."/>
            <person name="Poon T.W."/>
            <person name="Priest M."/>
            <person name="Roberts A."/>
            <person name="Saif S."/>
            <person name="Shea T."/>
            <person name="Sisk P."/>
            <person name="Sykes S."/>
            <person name="Wortman J."/>
            <person name="Nusbaum C."/>
            <person name="Birren B."/>
        </authorList>
    </citation>
    <scope>NUCLEOTIDE SEQUENCE [LARGE SCALE GENOMIC DNA]</scope>
    <source>
        <strain evidence="7 9">ATCC 14025</strain>
    </source>
</reference>
<dbReference type="Gene3D" id="3.30.460.20">
    <property type="entry name" value="CorA soluble domain-like"/>
    <property type="match status" value="1"/>
</dbReference>
<protein>
    <recommendedName>
        <fullName evidence="11">Magnesium transporter CorA family protein</fullName>
    </recommendedName>
</protein>
<reference evidence="8 10" key="2">
    <citation type="submission" date="2013-03" db="EMBL/GenBank/DDBJ databases">
        <title>The Genome Sequence of Enterococcus avium ATCC_14025 (PacBio/Illumina hybrid assembly).</title>
        <authorList>
            <consortium name="The Broad Institute Genomics Platform"/>
            <consortium name="The Broad Institute Genome Sequencing Center for Infectious Disease"/>
            <person name="Earl A."/>
            <person name="Russ C."/>
            <person name="Gilmore M."/>
            <person name="Surin D."/>
            <person name="Walker B."/>
            <person name="Young S."/>
            <person name="Zeng Q."/>
            <person name="Gargeya S."/>
            <person name="Fitzgerald M."/>
            <person name="Haas B."/>
            <person name="Abouelleil A."/>
            <person name="Allen A.W."/>
            <person name="Alvarado L."/>
            <person name="Arachchi H.M."/>
            <person name="Berlin A.M."/>
            <person name="Chapman S.B."/>
            <person name="Gainer-Dewar J."/>
            <person name="Goldberg J."/>
            <person name="Griggs A."/>
            <person name="Gujja S."/>
            <person name="Hansen M."/>
            <person name="Howarth C."/>
            <person name="Imamovic A."/>
            <person name="Ireland A."/>
            <person name="Larimer J."/>
            <person name="McCowan C."/>
            <person name="Murphy C."/>
            <person name="Pearson M."/>
            <person name="Poon T.W."/>
            <person name="Priest M."/>
            <person name="Roberts A."/>
            <person name="Saif S."/>
            <person name="Shea T."/>
            <person name="Sisk P."/>
            <person name="Sykes S."/>
            <person name="Wortman J."/>
            <person name="Nusbaum C."/>
            <person name="Birren B."/>
        </authorList>
    </citation>
    <scope>NUCLEOTIDE SEQUENCE [LARGE SCALE GENOMIC DNA]</scope>
    <source>
        <strain evidence="8 10">ATCC 14025</strain>
    </source>
</reference>
<evidence type="ECO:0008006" key="11">
    <source>
        <dbReference type="Google" id="ProtNLM"/>
    </source>
</evidence>
<dbReference type="PANTHER" id="PTHR47891">
    <property type="entry name" value="TRANSPORTER-RELATED"/>
    <property type="match status" value="1"/>
</dbReference>
<evidence type="ECO:0000313" key="9">
    <source>
        <dbReference type="Proteomes" id="UP000014104"/>
    </source>
</evidence>
<keyword evidence="9" id="KW-1185">Reference proteome</keyword>
<sequence length="320" mass="36198">MIRVMKLNEGKEDFLLIEFFSISNNGIQKRTSKGNWIAASDPTDKEKEELCKAYKLPSRIFSIGQNYSNVSFFKNYLTEDEKSVCIMLFIDLKSMDEPESLSSTVTVFLTNDVVITISEKSLIDEVLNKFGSEISSEAGLILHTIQVINEHYLSFLHLQREKIEEISQEASNGSNRNILEKTTDTEKTLVYIDNLLKEQHKTIHSLLDSDLVSSDRDLAIEIELQTKQATTSVQIYREMLSSISGLINSMMDNRLNQLMKFLNTASLLLALPTLIFSLWGINTGGLLWKDSEVGSIMVVLLALIVSIVSGIYLFRKDYNA</sequence>
<dbReference type="InterPro" id="IPR047199">
    <property type="entry name" value="CorA-like"/>
</dbReference>
<evidence type="ECO:0000256" key="2">
    <source>
        <dbReference type="ARBA" id="ARBA00009765"/>
    </source>
</evidence>
<dbReference type="AlphaFoldDB" id="A0AAV3IUK8"/>